<evidence type="ECO:0000259" key="1">
    <source>
        <dbReference type="Pfam" id="PF22262"/>
    </source>
</evidence>
<protein>
    <recommendedName>
        <fullName evidence="1">DUF6950 domain-containing protein</fullName>
    </recommendedName>
</protein>
<name>A0A432VA78_9HYPH</name>
<dbReference type="EMBL" id="RKST01000003">
    <property type="protein sequence ID" value="RUM99040.1"/>
    <property type="molecule type" value="Genomic_DNA"/>
</dbReference>
<dbReference type="Proteomes" id="UP000281647">
    <property type="component" value="Unassembled WGS sequence"/>
</dbReference>
<feature type="domain" description="DUF6950" evidence="1">
    <location>
        <begin position="4"/>
        <end position="127"/>
    </location>
</feature>
<dbReference type="OrthoDB" id="6586924at2"/>
<evidence type="ECO:0000313" key="3">
    <source>
        <dbReference type="Proteomes" id="UP000281647"/>
    </source>
</evidence>
<dbReference type="Pfam" id="PF22262">
    <property type="entry name" value="DUF6950"/>
    <property type="match status" value="1"/>
</dbReference>
<evidence type="ECO:0000313" key="2">
    <source>
        <dbReference type="EMBL" id="RUM99040.1"/>
    </source>
</evidence>
<reference evidence="2 3" key="1">
    <citation type="submission" date="2018-11" db="EMBL/GenBank/DDBJ databases">
        <title>Pseudaminobacter arsenicus sp. nov., an arsenic-resistant bacterium isolated from arsenic-rich aquifers.</title>
        <authorList>
            <person name="Mu Y."/>
        </authorList>
    </citation>
    <scope>NUCLEOTIDE SEQUENCE [LARGE SCALE GENOMIC DNA]</scope>
    <source>
        <strain evidence="2 3">CB3</strain>
    </source>
</reference>
<gene>
    <name evidence="2" type="ORF">EET67_05220</name>
</gene>
<comment type="caution">
    <text evidence="2">The sequence shown here is derived from an EMBL/GenBank/DDBJ whole genome shotgun (WGS) entry which is preliminary data.</text>
</comment>
<dbReference type="InterPro" id="IPR053802">
    <property type="entry name" value="DUF6950"/>
</dbReference>
<sequence length="127" mass="14196">MTVDEFVAAEARKPFAWGETDCASTADRWVQHVRGFSPMGRYGRHHQSREEAQAWLGETGGIAVPFNRVMRAAGFSRTKEPRTGDLGLVIFGKRLCIAIHTGSIWFSRHEDGLIGAPLENVWKAWAI</sequence>
<dbReference type="AlphaFoldDB" id="A0A432VA78"/>
<dbReference type="RefSeq" id="WP_128624543.1">
    <property type="nucleotide sequence ID" value="NZ_ML133508.1"/>
</dbReference>
<keyword evidence="3" id="KW-1185">Reference proteome</keyword>
<organism evidence="2 3">
    <name type="scientific">Borborobacter arsenicus</name>
    <dbReference type="NCBI Taxonomy" id="1851146"/>
    <lineage>
        <taxon>Bacteria</taxon>
        <taxon>Pseudomonadati</taxon>
        <taxon>Pseudomonadota</taxon>
        <taxon>Alphaproteobacteria</taxon>
        <taxon>Hyphomicrobiales</taxon>
        <taxon>Phyllobacteriaceae</taxon>
        <taxon>Borborobacter</taxon>
    </lineage>
</organism>
<accession>A0A432VA78</accession>
<proteinExistence type="predicted"/>